<dbReference type="Pfam" id="PF07690">
    <property type="entry name" value="MFS_1"/>
    <property type="match status" value="2"/>
</dbReference>
<feature type="transmembrane region" description="Helical" evidence="6">
    <location>
        <begin position="444"/>
        <end position="465"/>
    </location>
</feature>
<dbReference type="PANTHER" id="PTHR23511">
    <property type="entry name" value="SYNAPTIC VESICLE GLYCOPROTEIN 2"/>
    <property type="match status" value="1"/>
</dbReference>
<feature type="transmembrane region" description="Helical" evidence="6">
    <location>
        <begin position="91"/>
        <end position="108"/>
    </location>
</feature>
<feature type="transmembrane region" description="Helical" evidence="6">
    <location>
        <begin position="360"/>
        <end position="380"/>
    </location>
</feature>
<evidence type="ECO:0000256" key="6">
    <source>
        <dbReference type="SAM" id="Phobius"/>
    </source>
</evidence>
<keyword evidence="4 6" id="KW-1133">Transmembrane helix</keyword>
<comment type="caution">
    <text evidence="8">The sequence shown here is derived from an EMBL/GenBank/DDBJ whole genome shotgun (WGS) entry which is preliminary data.</text>
</comment>
<evidence type="ECO:0000256" key="3">
    <source>
        <dbReference type="ARBA" id="ARBA00022692"/>
    </source>
</evidence>
<dbReference type="InterPro" id="IPR036259">
    <property type="entry name" value="MFS_trans_sf"/>
</dbReference>
<evidence type="ECO:0000256" key="5">
    <source>
        <dbReference type="ARBA" id="ARBA00023136"/>
    </source>
</evidence>
<proteinExistence type="predicted"/>
<dbReference type="PANTHER" id="PTHR23511:SF35">
    <property type="entry name" value="MAJOR FACILITATOR SUPERFAMILY (MFS) PROFILE DOMAIN-CONTAINING PROTEIN"/>
    <property type="match status" value="1"/>
</dbReference>
<feature type="transmembrane region" description="Helical" evidence="6">
    <location>
        <begin position="477"/>
        <end position="497"/>
    </location>
</feature>
<keyword evidence="5 6" id="KW-0472">Membrane</keyword>
<dbReference type="GO" id="GO:0022857">
    <property type="term" value="F:transmembrane transporter activity"/>
    <property type="evidence" value="ECO:0007669"/>
    <property type="project" value="InterPro"/>
</dbReference>
<feature type="transmembrane region" description="Helical" evidence="6">
    <location>
        <begin position="62"/>
        <end position="82"/>
    </location>
</feature>
<keyword evidence="3 6" id="KW-0812">Transmembrane</keyword>
<evidence type="ECO:0000256" key="4">
    <source>
        <dbReference type="ARBA" id="ARBA00022989"/>
    </source>
</evidence>
<evidence type="ECO:0000313" key="8">
    <source>
        <dbReference type="EMBL" id="KAG5683089.1"/>
    </source>
</evidence>
<feature type="transmembrane region" description="Helical" evidence="6">
    <location>
        <begin position="114"/>
        <end position="137"/>
    </location>
</feature>
<feature type="domain" description="Major facilitator superfamily (MFS) profile" evidence="7">
    <location>
        <begin position="25"/>
        <end position="499"/>
    </location>
</feature>
<accession>A0A9J6CLG4</accession>
<feature type="transmembrane region" description="Helical" evidence="6">
    <location>
        <begin position="149"/>
        <end position="171"/>
    </location>
</feature>
<gene>
    <name evidence="8" type="ORF">PVAND_012392</name>
</gene>
<name>A0A9J6CLG4_POLVA</name>
<dbReference type="GO" id="GO:0016020">
    <property type="term" value="C:membrane"/>
    <property type="evidence" value="ECO:0007669"/>
    <property type="project" value="UniProtKB-SubCell"/>
</dbReference>
<dbReference type="Proteomes" id="UP001107558">
    <property type="component" value="Chromosome 1"/>
</dbReference>
<evidence type="ECO:0000256" key="2">
    <source>
        <dbReference type="ARBA" id="ARBA00022448"/>
    </source>
</evidence>
<dbReference type="InterPro" id="IPR020846">
    <property type="entry name" value="MFS_dom"/>
</dbReference>
<feature type="transmembrane region" description="Helical" evidence="6">
    <location>
        <begin position="24"/>
        <end position="50"/>
    </location>
</feature>
<feature type="transmembrane region" description="Helical" evidence="6">
    <location>
        <begin position="191"/>
        <end position="213"/>
    </location>
</feature>
<dbReference type="PROSITE" id="PS50850">
    <property type="entry name" value="MFS"/>
    <property type="match status" value="1"/>
</dbReference>
<reference evidence="8" key="1">
    <citation type="submission" date="2021-03" db="EMBL/GenBank/DDBJ databases">
        <title>Chromosome level genome of the anhydrobiotic midge Polypedilum vanderplanki.</title>
        <authorList>
            <person name="Yoshida Y."/>
            <person name="Kikawada T."/>
            <person name="Gusev O."/>
        </authorList>
    </citation>
    <scope>NUCLEOTIDE SEQUENCE</scope>
    <source>
        <strain evidence="8">NIAS01</strain>
        <tissue evidence="8">Whole body or cell culture</tissue>
    </source>
</reference>
<protein>
    <recommendedName>
        <fullName evidence="7">Major facilitator superfamily (MFS) profile domain-containing protein</fullName>
    </recommendedName>
</protein>
<evidence type="ECO:0000256" key="1">
    <source>
        <dbReference type="ARBA" id="ARBA00004141"/>
    </source>
</evidence>
<feature type="transmembrane region" description="Helical" evidence="6">
    <location>
        <begin position="387"/>
        <end position="408"/>
    </location>
</feature>
<keyword evidence="2" id="KW-0813">Transport</keyword>
<dbReference type="SUPFAM" id="SSF103473">
    <property type="entry name" value="MFS general substrate transporter"/>
    <property type="match status" value="1"/>
</dbReference>
<dbReference type="InterPro" id="IPR011701">
    <property type="entry name" value="MFS"/>
</dbReference>
<feature type="transmembrane region" description="Helical" evidence="6">
    <location>
        <begin position="414"/>
        <end position="432"/>
    </location>
</feature>
<evidence type="ECO:0000259" key="7">
    <source>
        <dbReference type="PROSITE" id="PS50850"/>
    </source>
</evidence>
<dbReference type="Gene3D" id="1.20.1250.20">
    <property type="entry name" value="MFS general substrate transporter like domains"/>
    <property type="match status" value="1"/>
</dbReference>
<dbReference type="AlphaFoldDB" id="A0A9J6CLG4"/>
<comment type="subcellular location">
    <subcellularLocation>
        <location evidence="1">Membrane</location>
        <topology evidence="1">Multi-pass membrane protein</topology>
    </subcellularLocation>
</comment>
<keyword evidence="9" id="KW-1185">Reference proteome</keyword>
<dbReference type="OrthoDB" id="10262656at2759"/>
<sequence>MTQTISYSFEDAISETKFGKFNHFMIVLAGLILACGMLETNCINMIIPIAQCEFNMSEFDKGLLGSIGYLGIILASQIWGFLADTRGRKKIIVPALVLSFIFTVLSTFTNNFWLLVIFRFLNGFCICAPQTIIYAFLGEFHSAKHRARVLIVASVMYGIFCFINPINGILFLNQETWNIHIPLIDLNYNAWRIFLIMCSVPSVISALLMNFFVPESPKFTYAQGDEVETLKILQRIYKFNTGKNDYKVTSLIKDQEFEDASNEKPKGFFEFLWSQTVPLFKQPHLKNTLTACYLQFGICVACNGFWTFFPDLTNKVSIWLNGDPSHTTATICTINSSFNTTITTENISTTCVTKLEIETLANVSVLTLLYSIFWFLISIIINRVGKLIIIVVVSFACGLASILLMFLQFPQVSVYIYIVLLMTGLNMSVVNTSTVELFPTTLRAMAVSISMMFGRVGSVVGSNFVGLTIENYCTYTFILPAVLLISGGFLAFTIPNINKRHKN</sequence>
<organism evidence="8 9">
    <name type="scientific">Polypedilum vanderplanki</name>
    <name type="common">Sleeping chironomid midge</name>
    <dbReference type="NCBI Taxonomy" id="319348"/>
    <lineage>
        <taxon>Eukaryota</taxon>
        <taxon>Metazoa</taxon>
        <taxon>Ecdysozoa</taxon>
        <taxon>Arthropoda</taxon>
        <taxon>Hexapoda</taxon>
        <taxon>Insecta</taxon>
        <taxon>Pterygota</taxon>
        <taxon>Neoptera</taxon>
        <taxon>Endopterygota</taxon>
        <taxon>Diptera</taxon>
        <taxon>Nematocera</taxon>
        <taxon>Chironomoidea</taxon>
        <taxon>Chironomidae</taxon>
        <taxon>Chironominae</taxon>
        <taxon>Polypedilum</taxon>
        <taxon>Polypedilum</taxon>
    </lineage>
</organism>
<evidence type="ECO:0000313" key="9">
    <source>
        <dbReference type="Proteomes" id="UP001107558"/>
    </source>
</evidence>
<dbReference type="EMBL" id="JADBJN010000001">
    <property type="protein sequence ID" value="KAG5683089.1"/>
    <property type="molecule type" value="Genomic_DNA"/>
</dbReference>